<protein>
    <submittedName>
        <fullName evidence="2">Uncharacterized protein</fullName>
    </submittedName>
</protein>
<dbReference type="AlphaFoldDB" id="A0AAN6DCM7"/>
<evidence type="ECO:0000313" key="3">
    <source>
        <dbReference type="Proteomes" id="UP001196530"/>
    </source>
</evidence>
<accession>A0AAN6DCM7</accession>
<dbReference type="EMBL" id="JAHLUX010000011">
    <property type="protein sequence ID" value="KAG7816290.1"/>
    <property type="molecule type" value="Genomic_DNA"/>
</dbReference>
<reference evidence="2" key="1">
    <citation type="journal article" date="2021" name="G3 (Bethesda)">
        <title>Genomic diversity, chromosomal rearrangements, and interspecies hybridization in the ogataea polymorpha species complex.</title>
        <authorList>
            <person name="Hanson S.J."/>
            <person name="Cinneide E.O."/>
            <person name="Salzberg L.I."/>
            <person name="Wolfe K.H."/>
            <person name="McGowan J."/>
            <person name="Fitzpatrick D.A."/>
            <person name="Matlin K."/>
        </authorList>
    </citation>
    <scope>NUCLEOTIDE SEQUENCE</scope>
    <source>
        <strain evidence="2">61-244</strain>
    </source>
</reference>
<name>A0AAN6DCM7_PICAN</name>
<proteinExistence type="predicted"/>
<gene>
    <name evidence="2" type="ORF">KL928_004846</name>
</gene>
<comment type="caution">
    <text evidence="2">The sequence shown here is derived from an EMBL/GenBank/DDBJ whole genome shotgun (WGS) entry which is preliminary data.</text>
</comment>
<sequence length="172" mass="19116">MAFFLVGLARRRGRALSLALFLGRRVETVDGELAGVEAGHAVDRALLERKKRLQLLQRILLELDVAEVRVVWPEDDRRERSLGGDGAFARQVGDVVFVRLAQLDAFGAVRVDPGERLRDGTKPVQPDDVCVEGGPHGLVRCVLVDKIMHGDDRRERPHSRSISFGGRPRDPP</sequence>
<dbReference type="RefSeq" id="XP_043057841.1">
    <property type="nucleotide sequence ID" value="XM_043205589.1"/>
</dbReference>
<dbReference type="Proteomes" id="UP001196530">
    <property type="component" value="Unassembled WGS sequence"/>
</dbReference>
<evidence type="ECO:0000313" key="2">
    <source>
        <dbReference type="EMBL" id="KAG7816290.1"/>
    </source>
</evidence>
<organism evidence="2 3">
    <name type="scientific">Pichia angusta</name>
    <name type="common">Yeast</name>
    <name type="synonym">Hansenula polymorpha</name>
    <dbReference type="NCBI Taxonomy" id="870730"/>
    <lineage>
        <taxon>Eukaryota</taxon>
        <taxon>Fungi</taxon>
        <taxon>Dikarya</taxon>
        <taxon>Ascomycota</taxon>
        <taxon>Saccharomycotina</taxon>
        <taxon>Pichiomycetes</taxon>
        <taxon>Pichiales</taxon>
        <taxon>Pichiaceae</taxon>
        <taxon>Ogataea</taxon>
    </lineage>
</organism>
<feature type="region of interest" description="Disordered" evidence="1">
    <location>
        <begin position="152"/>
        <end position="172"/>
    </location>
</feature>
<evidence type="ECO:0000256" key="1">
    <source>
        <dbReference type="SAM" id="MobiDB-lite"/>
    </source>
</evidence>
<dbReference type="GeneID" id="66128897"/>